<keyword evidence="7" id="KW-0949">S-adenosyl-L-methionine</keyword>
<dbReference type="SFLD" id="SFLDF00314">
    <property type="entry name" value="L-lysine_2_3-aminomutase_(yjeK"/>
    <property type="match status" value="1"/>
</dbReference>
<dbReference type="Pfam" id="PF04055">
    <property type="entry name" value="Radical_SAM"/>
    <property type="match status" value="1"/>
</dbReference>
<evidence type="ECO:0000256" key="6">
    <source>
        <dbReference type="ARBA" id="ARBA00022485"/>
    </source>
</evidence>
<evidence type="ECO:0000256" key="10">
    <source>
        <dbReference type="ARBA" id="ARBA00023004"/>
    </source>
</evidence>
<evidence type="ECO:0000256" key="13">
    <source>
        <dbReference type="ARBA" id="ARBA00030756"/>
    </source>
</evidence>
<protein>
    <recommendedName>
        <fullName evidence="5">L-lysine 2,3-aminomutase</fullName>
    </recommendedName>
    <alternativeName>
        <fullName evidence="13">EF-P post-translational modification enzyme B</fullName>
    </alternativeName>
</protein>
<dbReference type="RefSeq" id="WP_345549296.1">
    <property type="nucleotide sequence ID" value="NZ_BAABRT010000005.1"/>
</dbReference>
<evidence type="ECO:0000256" key="5">
    <source>
        <dbReference type="ARBA" id="ARBA00022363"/>
    </source>
</evidence>
<dbReference type="NCBIfam" id="TIGR03821">
    <property type="entry name" value="EFP_modif_epmB"/>
    <property type="match status" value="1"/>
</dbReference>
<dbReference type="PANTHER" id="PTHR30538">
    <property type="entry name" value="LYSINE 2,3-AMINOMUTASE-RELATED"/>
    <property type="match status" value="1"/>
</dbReference>
<evidence type="ECO:0000256" key="1">
    <source>
        <dbReference type="ARBA" id="ARBA00001352"/>
    </source>
</evidence>
<organism evidence="15 16">
    <name type="scientific">Microbulbifer aestuariivivens</name>
    <dbReference type="NCBI Taxonomy" id="1908308"/>
    <lineage>
        <taxon>Bacteria</taxon>
        <taxon>Pseudomonadati</taxon>
        <taxon>Pseudomonadota</taxon>
        <taxon>Gammaproteobacteria</taxon>
        <taxon>Cellvibrionales</taxon>
        <taxon>Microbulbiferaceae</taxon>
        <taxon>Microbulbifer</taxon>
    </lineage>
</organism>
<keyword evidence="6" id="KW-0004">4Fe-4S</keyword>
<dbReference type="SUPFAM" id="SSF102114">
    <property type="entry name" value="Radical SAM enzymes"/>
    <property type="match status" value="1"/>
</dbReference>
<sequence>MIQHPPAPSEIVASDNPALSAERRWQEELADLVTDPRELIQALALDPAQLPAALQASADFSLRVPRPFLARMTRGNPQDPLLLQVLPGAPELEPAPGFSADPLGEQAANPVAGVVHKYRGRLLLIAAGQCAVNCRYCFRRLFPYGDNHLSRAQWQAALDYIRAQDPLREVILSGGDPLVLGDRQLGWIAGELAAIAQLTTLRVHTRLPIVAPSRVTDELLQWLTGSRLQPVLVLHCNHANEIDARVRAALRRLRAAGVTLLNQAVLLRGVNDSEAAQVQLSECLFDAGVMPYYLHQLDRVQGAAHFEVSDARAKALVAAIRRRLPGYLVPRLVREIAGEASKTPV</sequence>
<dbReference type="Proteomes" id="UP001408594">
    <property type="component" value="Unassembled WGS sequence"/>
</dbReference>
<keyword evidence="9" id="KW-0663">Pyridoxal phosphate</keyword>
<dbReference type="CDD" id="cd01335">
    <property type="entry name" value="Radical_SAM"/>
    <property type="match status" value="1"/>
</dbReference>
<evidence type="ECO:0000259" key="14">
    <source>
        <dbReference type="PROSITE" id="PS51918"/>
    </source>
</evidence>
<dbReference type="Gene3D" id="3.20.20.70">
    <property type="entry name" value="Aldolase class I"/>
    <property type="match status" value="1"/>
</dbReference>
<evidence type="ECO:0000256" key="4">
    <source>
        <dbReference type="ARBA" id="ARBA00008703"/>
    </source>
</evidence>
<dbReference type="InterPro" id="IPR013785">
    <property type="entry name" value="Aldolase_TIM"/>
</dbReference>
<evidence type="ECO:0000313" key="15">
    <source>
        <dbReference type="EMBL" id="GAA5524373.1"/>
    </source>
</evidence>
<keyword evidence="12" id="KW-0413">Isomerase</keyword>
<dbReference type="EMBL" id="BAABRT010000005">
    <property type="protein sequence ID" value="GAA5524373.1"/>
    <property type="molecule type" value="Genomic_DNA"/>
</dbReference>
<evidence type="ECO:0000256" key="7">
    <source>
        <dbReference type="ARBA" id="ARBA00022691"/>
    </source>
</evidence>
<dbReference type="PIRSF" id="PIRSF004911">
    <property type="entry name" value="DUF160"/>
    <property type="match status" value="1"/>
</dbReference>
<proteinExistence type="inferred from homology"/>
<dbReference type="SFLD" id="SFLDG01070">
    <property type="entry name" value="PLP-dependent"/>
    <property type="match status" value="1"/>
</dbReference>
<name>A0ABP9WMD6_9GAMM</name>
<keyword evidence="11" id="KW-0411">Iron-sulfur</keyword>
<evidence type="ECO:0000256" key="11">
    <source>
        <dbReference type="ARBA" id="ARBA00023014"/>
    </source>
</evidence>
<reference evidence="15 16" key="1">
    <citation type="submission" date="2024-02" db="EMBL/GenBank/DDBJ databases">
        <title>Microbulbifer aestuariivivens NBRC 112533.</title>
        <authorList>
            <person name="Ichikawa N."/>
            <person name="Katano-Makiyama Y."/>
            <person name="Hidaka K."/>
        </authorList>
    </citation>
    <scope>NUCLEOTIDE SEQUENCE [LARGE SCALE GENOMIC DNA]</scope>
    <source>
        <strain evidence="15 16">NBRC 112533</strain>
    </source>
</reference>
<evidence type="ECO:0000256" key="2">
    <source>
        <dbReference type="ARBA" id="ARBA00001933"/>
    </source>
</evidence>
<dbReference type="SFLD" id="SFLDS00029">
    <property type="entry name" value="Radical_SAM"/>
    <property type="match status" value="1"/>
</dbReference>
<keyword evidence="16" id="KW-1185">Reference proteome</keyword>
<dbReference type="InterPro" id="IPR003739">
    <property type="entry name" value="Lys_aminomutase/Glu_NH3_mut"/>
</dbReference>
<dbReference type="NCBIfam" id="TIGR00238">
    <property type="entry name" value="KamA family radical SAM protein"/>
    <property type="match status" value="1"/>
</dbReference>
<dbReference type="InterPro" id="IPR007197">
    <property type="entry name" value="rSAM"/>
</dbReference>
<comment type="caution">
    <text evidence="15">The sequence shown here is derived from an EMBL/GenBank/DDBJ whole genome shotgun (WGS) entry which is preliminary data.</text>
</comment>
<accession>A0ABP9WMD6</accession>
<keyword evidence="10" id="KW-0408">Iron</keyword>
<dbReference type="InterPro" id="IPR058240">
    <property type="entry name" value="rSAM_sf"/>
</dbReference>
<evidence type="ECO:0000256" key="8">
    <source>
        <dbReference type="ARBA" id="ARBA00022723"/>
    </source>
</evidence>
<comment type="cofactor">
    <cofactor evidence="2">
        <name>pyridoxal 5'-phosphate</name>
        <dbReference type="ChEBI" id="CHEBI:597326"/>
    </cofactor>
</comment>
<comment type="similarity">
    <text evidence="4">Belongs to the radical SAM superfamily. KamA family.</text>
</comment>
<evidence type="ECO:0000256" key="12">
    <source>
        <dbReference type="ARBA" id="ARBA00023235"/>
    </source>
</evidence>
<gene>
    <name evidence="15" type="primary">epmB</name>
    <name evidence="15" type="ORF">Maes01_00930</name>
</gene>
<comment type="catalytic activity">
    <reaction evidence="1">
        <text>L-lysine = D-beta-lysine</text>
        <dbReference type="Rhea" id="RHEA:44148"/>
        <dbReference type="ChEBI" id="CHEBI:32551"/>
        <dbReference type="ChEBI" id="CHEBI:84138"/>
    </reaction>
</comment>
<keyword evidence="8" id="KW-0479">Metal-binding</keyword>
<evidence type="ECO:0000313" key="16">
    <source>
        <dbReference type="Proteomes" id="UP001408594"/>
    </source>
</evidence>
<dbReference type="PANTHER" id="PTHR30538:SF1">
    <property type="entry name" value="L-LYSINE 2,3-AMINOMUTASE"/>
    <property type="match status" value="1"/>
</dbReference>
<evidence type="ECO:0000256" key="3">
    <source>
        <dbReference type="ARBA" id="ARBA00001966"/>
    </source>
</evidence>
<evidence type="ECO:0000256" key="9">
    <source>
        <dbReference type="ARBA" id="ARBA00022898"/>
    </source>
</evidence>
<dbReference type="InterPro" id="IPR022462">
    <property type="entry name" value="EpmB"/>
</dbReference>
<comment type="cofactor">
    <cofactor evidence="3">
        <name>[4Fe-4S] cluster</name>
        <dbReference type="ChEBI" id="CHEBI:49883"/>
    </cofactor>
</comment>
<dbReference type="PROSITE" id="PS51918">
    <property type="entry name" value="RADICAL_SAM"/>
    <property type="match status" value="1"/>
</dbReference>
<feature type="domain" description="Radical SAM core" evidence="14">
    <location>
        <begin position="115"/>
        <end position="339"/>
    </location>
</feature>